<reference evidence="4" key="1">
    <citation type="submission" date="2017-03" db="EMBL/GenBank/DDBJ databases">
        <title>Genomes of endolithic fungi from Antarctica.</title>
        <authorList>
            <person name="Coleine C."/>
            <person name="Masonjones S."/>
            <person name="Stajich J.E."/>
        </authorList>
    </citation>
    <scope>NUCLEOTIDE SEQUENCE [LARGE SCALE GENOMIC DNA]</scope>
    <source>
        <strain evidence="4">CCFEE 5527</strain>
    </source>
</reference>
<evidence type="ECO:0000259" key="2">
    <source>
        <dbReference type="Pfam" id="PF04664"/>
    </source>
</evidence>
<name>A0A1V8TQZ0_9PEZI</name>
<sequence length="220" mass="24627">MSTTASPSSSIDASSPFLLRFFSPTLYLPDPSSGTLPQILAWPDTRLEFSHDYVQLLFPLPEHSAFASAPIVTQQIAEAFAASDELRGELRRAFGRMMVFYGLKVDVSSTGTTFVTATERVHTSPSRWLSRFNHNHLRITRIIRSLRVLGCGDEAAAFWRILLESDDVKKAVSARSLMYWKRAAERGLHLPPDEDDDEAEGVKWLRDWKGGVSGVKKVQS</sequence>
<dbReference type="GO" id="GO:0140625">
    <property type="term" value="F:opioid growth factor receptor activity"/>
    <property type="evidence" value="ECO:0007669"/>
    <property type="project" value="InterPro"/>
</dbReference>
<dbReference type="AlphaFoldDB" id="A0A1V8TQZ0"/>
<keyword evidence="4" id="KW-1185">Reference proteome</keyword>
<dbReference type="Pfam" id="PF04664">
    <property type="entry name" value="OGFr_N"/>
    <property type="match status" value="1"/>
</dbReference>
<organism evidence="3 4">
    <name type="scientific">Cryoendolithus antarcticus</name>
    <dbReference type="NCBI Taxonomy" id="1507870"/>
    <lineage>
        <taxon>Eukaryota</taxon>
        <taxon>Fungi</taxon>
        <taxon>Dikarya</taxon>
        <taxon>Ascomycota</taxon>
        <taxon>Pezizomycotina</taxon>
        <taxon>Dothideomycetes</taxon>
        <taxon>Dothideomycetidae</taxon>
        <taxon>Cladosporiales</taxon>
        <taxon>Cladosporiaceae</taxon>
        <taxon>Cryoendolithus</taxon>
    </lineage>
</organism>
<comment type="caution">
    <text evidence="3">The sequence shown here is derived from an EMBL/GenBank/DDBJ whole genome shotgun (WGS) entry which is preliminary data.</text>
</comment>
<dbReference type="Proteomes" id="UP000192596">
    <property type="component" value="Unassembled WGS sequence"/>
</dbReference>
<evidence type="ECO:0000256" key="1">
    <source>
        <dbReference type="ARBA" id="ARBA00010365"/>
    </source>
</evidence>
<accession>A0A1V8TQZ0</accession>
<dbReference type="InterPro" id="IPR039574">
    <property type="entry name" value="OGFr"/>
</dbReference>
<evidence type="ECO:0000313" key="4">
    <source>
        <dbReference type="Proteomes" id="UP000192596"/>
    </source>
</evidence>
<dbReference type="GO" id="GO:0016020">
    <property type="term" value="C:membrane"/>
    <property type="evidence" value="ECO:0007669"/>
    <property type="project" value="InterPro"/>
</dbReference>
<evidence type="ECO:0000313" key="3">
    <source>
        <dbReference type="EMBL" id="OQO13769.1"/>
    </source>
</evidence>
<dbReference type="EMBL" id="NAJO01000003">
    <property type="protein sequence ID" value="OQO13769.1"/>
    <property type="molecule type" value="Genomic_DNA"/>
</dbReference>
<dbReference type="PANTHER" id="PTHR14015">
    <property type="entry name" value="OPIOID GROWTH FACTOR RECEPTOR OGFR ZETA-TYPE OPIOID RECEPTOR"/>
    <property type="match status" value="1"/>
</dbReference>
<dbReference type="PANTHER" id="PTHR14015:SF2">
    <property type="entry name" value="OPIOID GROWTH FACTOR RECEPTOR (OGFR) CONSERVED DOMAIN-CONTAINING PROTEIN"/>
    <property type="match status" value="1"/>
</dbReference>
<gene>
    <name evidence="3" type="ORF">B0A48_02000</name>
</gene>
<comment type="similarity">
    <text evidence="1">Belongs to the opioid growth factor receptor family.</text>
</comment>
<dbReference type="InterPro" id="IPR006757">
    <property type="entry name" value="OGF_rcpt"/>
</dbReference>
<proteinExistence type="inferred from homology"/>
<dbReference type="InParanoid" id="A0A1V8TQZ0"/>
<dbReference type="OrthoDB" id="9030204at2759"/>
<feature type="domain" description="Opioid growth factor receptor (OGFr) conserved" evidence="2">
    <location>
        <begin position="46"/>
        <end position="173"/>
    </location>
</feature>
<protein>
    <recommendedName>
        <fullName evidence="2">Opioid growth factor receptor (OGFr) conserved domain-containing protein</fullName>
    </recommendedName>
</protein>